<dbReference type="PANTHER" id="PTHR24023">
    <property type="entry name" value="COLLAGEN ALPHA"/>
    <property type="match status" value="1"/>
</dbReference>
<dbReference type="SMART" id="SM00327">
    <property type="entry name" value="VWA"/>
    <property type="match status" value="2"/>
</dbReference>
<name>A0A674PE87_TAKRU</name>
<evidence type="ECO:0000256" key="4">
    <source>
        <dbReference type="ARBA" id="ARBA00022737"/>
    </source>
</evidence>
<keyword evidence="4" id="KW-0677">Repeat</keyword>
<feature type="compositionally biased region" description="Basic and acidic residues" evidence="6">
    <location>
        <begin position="458"/>
        <end position="478"/>
    </location>
</feature>
<dbReference type="Ensembl" id="ENSTRUT00000064383.1">
    <property type="protein sequence ID" value="ENSTRUP00000083986.1"/>
    <property type="gene ID" value="ENSTRUG00000004264.3"/>
</dbReference>
<evidence type="ECO:0000256" key="3">
    <source>
        <dbReference type="ARBA" id="ARBA00022530"/>
    </source>
</evidence>
<dbReference type="InterPro" id="IPR036465">
    <property type="entry name" value="vWFA_dom_sf"/>
</dbReference>
<comment type="subcellular location">
    <subcellularLocation>
        <location evidence="1">Secreted</location>
        <location evidence="1">Extracellular space</location>
        <location evidence="1">Extracellular matrix</location>
    </subcellularLocation>
</comment>
<dbReference type="InterPro" id="IPR050149">
    <property type="entry name" value="Collagen_superfamily"/>
</dbReference>
<dbReference type="InterPro" id="IPR008160">
    <property type="entry name" value="Collagen"/>
</dbReference>
<dbReference type="FunFam" id="3.40.50.410:FF:000026">
    <property type="entry name" value="Collagen, type VI, alpha 1"/>
    <property type="match status" value="1"/>
</dbReference>
<keyword evidence="3" id="KW-0272">Extracellular matrix</keyword>
<dbReference type="Pfam" id="PF01391">
    <property type="entry name" value="Collagen"/>
    <property type="match status" value="3"/>
</dbReference>
<dbReference type="GO" id="GO:0007155">
    <property type="term" value="P:cell adhesion"/>
    <property type="evidence" value="ECO:0007669"/>
    <property type="project" value="UniProtKB-KW"/>
</dbReference>
<keyword evidence="2" id="KW-0964">Secreted</keyword>
<feature type="domain" description="VWFA" evidence="7">
    <location>
        <begin position="27"/>
        <end position="218"/>
    </location>
</feature>
<keyword evidence="5" id="KW-0130">Cell adhesion</keyword>
<organism evidence="8 9">
    <name type="scientific">Takifugu rubripes</name>
    <name type="common">Japanese pufferfish</name>
    <name type="synonym">Fugu rubripes</name>
    <dbReference type="NCBI Taxonomy" id="31033"/>
    <lineage>
        <taxon>Eukaryota</taxon>
        <taxon>Metazoa</taxon>
        <taxon>Chordata</taxon>
        <taxon>Craniata</taxon>
        <taxon>Vertebrata</taxon>
        <taxon>Euteleostomi</taxon>
        <taxon>Actinopterygii</taxon>
        <taxon>Neopterygii</taxon>
        <taxon>Teleostei</taxon>
        <taxon>Neoteleostei</taxon>
        <taxon>Acanthomorphata</taxon>
        <taxon>Eupercaria</taxon>
        <taxon>Tetraodontiformes</taxon>
        <taxon>Tetradontoidea</taxon>
        <taxon>Tetraodontidae</taxon>
        <taxon>Takifugu</taxon>
    </lineage>
</organism>
<protein>
    <submittedName>
        <fullName evidence="8">Collagen type VI alpha 2 chain</fullName>
    </submittedName>
</protein>
<dbReference type="PANTHER" id="PTHR24023:SF1082">
    <property type="entry name" value="COLLAGEN TRIPLE HELIX REPEAT"/>
    <property type="match status" value="1"/>
</dbReference>
<reference evidence="8 9" key="1">
    <citation type="journal article" date="2011" name="Genome Biol. Evol.">
        <title>Integration of the genetic map and genome assembly of fugu facilitates insights into distinct features of genome evolution in teleosts and mammals.</title>
        <authorList>
            <person name="Kai W."/>
            <person name="Kikuchi K."/>
            <person name="Tohari S."/>
            <person name="Chew A.K."/>
            <person name="Tay A."/>
            <person name="Fujiwara A."/>
            <person name="Hosoya S."/>
            <person name="Suetake H."/>
            <person name="Naruse K."/>
            <person name="Brenner S."/>
            <person name="Suzuki Y."/>
            <person name="Venkatesh B."/>
        </authorList>
    </citation>
    <scope>NUCLEOTIDE SEQUENCE [LARGE SCALE GENOMIC DNA]</scope>
</reference>
<gene>
    <name evidence="8" type="primary">col6a2</name>
</gene>
<proteinExistence type="predicted"/>
<dbReference type="PRINTS" id="PR00453">
    <property type="entry name" value="VWFADOMAIN"/>
</dbReference>
<dbReference type="GeneTree" id="ENSGT00940000155682"/>
<dbReference type="InterPro" id="IPR002035">
    <property type="entry name" value="VWF_A"/>
</dbReference>
<dbReference type="GO" id="GO:0005615">
    <property type="term" value="C:extracellular space"/>
    <property type="evidence" value="ECO:0007669"/>
    <property type="project" value="TreeGrafter"/>
</dbReference>
<dbReference type="GO" id="GO:0031012">
    <property type="term" value="C:extracellular matrix"/>
    <property type="evidence" value="ECO:0007669"/>
    <property type="project" value="TreeGrafter"/>
</dbReference>
<evidence type="ECO:0000313" key="8">
    <source>
        <dbReference type="Ensembl" id="ENSTRUP00000083986.1"/>
    </source>
</evidence>
<evidence type="ECO:0000256" key="5">
    <source>
        <dbReference type="ARBA" id="ARBA00022889"/>
    </source>
</evidence>
<evidence type="ECO:0000313" key="9">
    <source>
        <dbReference type="Proteomes" id="UP000005226"/>
    </source>
</evidence>
<evidence type="ECO:0000256" key="2">
    <source>
        <dbReference type="ARBA" id="ARBA00022525"/>
    </source>
</evidence>
<feature type="domain" description="VWFA" evidence="7">
    <location>
        <begin position="544"/>
        <end position="732"/>
    </location>
</feature>
<feature type="compositionally biased region" description="Polar residues" evidence="6">
    <location>
        <begin position="359"/>
        <end position="380"/>
    </location>
</feature>
<reference evidence="8" key="3">
    <citation type="submission" date="2025-09" db="UniProtKB">
        <authorList>
            <consortium name="Ensembl"/>
        </authorList>
    </citation>
    <scope>IDENTIFICATION</scope>
</reference>
<feature type="compositionally biased region" description="Basic and acidic residues" evidence="6">
    <location>
        <begin position="307"/>
        <end position="319"/>
    </location>
</feature>
<feature type="region of interest" description="Disordered" evidence="6">
    <location>
        <begin position="224"/>
        <end position="517"/>
    </location>
</feature>
<dbReference type="Pfam" id="PF00092">
    <property type="entry name" value="VWA"/>
    <property type="match status" value="2"/>
</dbReference>
<dbReference type="FunFam" id="3.40.50.410:FF:000027">
    <property type="entry name" value="collagen alpha-2(VI) chain isoform X1"/>
    <property type="match status" value="1"/>
</dbReference>
<keyword evidence="9" id="KW-1185">Reference proteome</keyword>
<sequence>MAGTEYLRVKSLRLPVSIPMKNECPIDVYFTIDTSETIALQEPPPGSLVESIKVFTRQFVMRLENAEYRGAVRINWNIGGLHFSQQQRVFSRIGSKTDFMNGVSGIQYLGKGTYTDCALMNMTQEMLRSPSDPKALRFAVVITDGHVTGNPCGGIKVSAERARDEGIHIFAVAASKNIDEMGMREIANSPGMVFRRDFMAVDLSEDMPLMIFCFCHSVSCLETPGPSGPKGHRGQKGAKGDSGEPGPKGEIGRPGDPGIEGPIGQPGTKGEPGLKGDKGADGVPGRNGTDGQKGKIGRIGAPGCKGDPGDRGPDGHPGDVGELGPSGADGEKGDAGRPGRPGPPGGEGDTGPKVKLNMEHSSSASGTPNNVSKVQKQSGEMGSEGLRGLAGESGKKGAKGDNGLPGPRGSPGAPGESGRNGTRGDAGDVGQRGEPGPPGPKGDPGRPGFNYPGSRGPTGERGEKGNHGPRGSRGDCGQKGEPGNKGTPGEPGEPGHRGEPGQRGPRGEDPGPEGDPGLTECDVMNYIRETCGCCDCEKRCGALDIVFVIDSSESVGLTNFTLEKNFVINTINRLGSLTKDPKSETGTRVGVVQYSHSGTFQAIRPDDPKIDSLTSFKEAMKQMEWIAGGTWTPSALKYAYDNLIRDSRRAQAKVTVVVITDGRFDPRDDDSLLTYLCSSDPNVDVNAIGIGDMFSQIEENEILKSIACQRDGKVLGMRRFADLVAEEFIDRIETVLCPDPVVVCPDLPCKSGGVPAGQASLPWRPLAEEGSHSLVPTSMEGVATMLNGLVEQQYGVGIATMAYTAQRAKFAQGTDRQQWTELFIDSFKYVYGDIMGDPEKALELC</sequence>
<evidence type="ECO:0000256" key="6">
    <source>
        <dbReference type="SAM" id="MobiDB-lite"/>
    </source>
</evidence>
<dbReference type="Proteomes" id="UP000005226">
    <property type="component" value="Chromosome 22"/>
</dbReference>
<dbReference type="AlphaFoldDB" id="A0A674PE87"/>
<reference evidence="8" key="2">
    <citation type="submission" date="2025-08" db="UniProtKB">
        <authorList>
            <consortium name="Ensembl"/>
        </authorList>
    </citation>
    <scope>IDENTIFICATION</scope>
</reference>
<accession>A0A674PE87</accession>
<dbReference type="PROSITE" id="PS50234">
    <property type="entry name" value="VWFA"/>
    <property type="match status" value="2"/>
</dbReference>
<feature type="compositionally biased region" description="Basic and acidic residues" evidence="6">
    <location>
        <begin position="493"/>
        <end position="509"/>
    </location>
</feature>
<dbReference type="SUPFAM" id="SSF53300">
    <property type="entry name" value="vWA-like"/>
    <property type="match status" value="2"/>
</dbReference>
<evidence type="ECO:0000256" key="1">
    <source>
        <dbReference type="ARBA" id="ARBA00004498"/>
    </source>
</evidence>
<dbReference type="Gene3D" id="3.40.50.410">
    <property type="entry name" value="von Willebrand factor, type A domain"/>
    <property type="match status" value="2"/>
</dbReference>
<evidence type="ECO:0000259" key="7">
    <source>
        <dbReference type="PROSITE" id="PS50234"/>
    </source>
</evidence>